<keyword evidence="4 6" id="KW-0289">Folate biosynthesis</keyword>
<evidence type="ECO:0000256" key="3">
    <source>
        <dbReference type="ARBA" id="ARBA00005708"/>
    </source>
</evidence>
<reference evidence="8" key="1">
    <citation type="journal article" date="2021" name="PeerJ">
        <title>Extensive microbial diversity within the chicken gut microbiome revealed by metagenomics and culture.</title>
        <authorList>
            <person name="Gilroy R."/>
            <person name="Ravi A."/>
            <person name="Getino M."/>
            <person name="Pursley I."/>
            <person name="Horton D.L."/>
            <person name="Alikhan N.F."/>
            <person name="Baker D."/>
            <person name="Gharbi K."/>
            <person name="Hall N."/>
            <person name="Watson M."/>
            <person name="Adriaenssens E.M."/>
            <person name="Foster-Nyarko E."/>
            <person name="Jarju S."/>
            <person name="Secka A."/>
            <person name="Antonio M."/>
            <person name="Oren A."/>
            <person name="Chaudhuri R.R."/>
            <person name="La Ragione R."/>
            <person name="Hildebrand F."/>
            <person name="Pallen M.J."/>
        </authorList>
    </citation>
    <scope>NUCLEOTIDE SEQUENCE</scope>
    <source>
        <strain evidence="8">G4-2901</strain>
    </source>
</reference>
<dbReference type="GO" id="GO:0046656">
    <property type="term" value="P:folic acid biosynthetic process"/>
    <property type="evidence" value="ECO:0007669"/>
    <property type="project" value="UniProtKB-UniRule"/>
</dbReference>
<comment type="pathway">
    <text evidence="2 6">Cofactor biosynthesis; tetrahydrofolate biosynthesis; 2-amino-4-hydroxy-6-hydroxymethyl-7,8-dihydropteridine diphosphate from 7,8-dihydroneopterin triphosphate: step 3/4.</text>
</comment>
<name>A0A948WWR4_9BACT</name>
<dbReference type="NCBIfam" id="TIGR00525">
    <property type="entry name" value="folB"/>
    <property type="match status" value="1"/>
</dbReference>
<dbReference type="GO" id="GO:0004150">
    <property type="term" value="F:dihydroneopterin aldolase activity"/>
    <property type="evidence" value="ECO:0007669"/>
    <property type="project" value="UniProtKB-UniRule"/>
</dbReference>
<evidence type="ECO:0000259" key="7">
    <source>
        <dbReference type="SMART" id="SM00905"/>
    </source>
</evidence>
<organism evidence="8 9">
    <name type="scientific">Candidatus Phocaeicola faecigallinarum</name>
    <dbReference type="NCBI Taxonomy" id="2838732"/>
    <lineage>
        <taxon>Bacteria</taxon>
        <taxon>Pseudomonadati</taxon>
        <taxon>Bacteroidota</taxon>
        <taxon>Bacteroidia</taxon>
        <taxon>Bacteroidales</taxon>
        <taxon>Bacteroidaceae</taxon>
        <taxon>Phocaeicola</taxon>
    </lineage>
</organism>
<evidence type="ECO:0000313" key="8">
    <source>
        <dbReference type="EMBL" id="MBU3837960.1"/>
    </source>
</evidence>
<evidence type="ECO:0000313" key="9">
    <source>
        <dbReference type="Proteomes" id="UP000783796"/>
    </source>
</evidence>
<evidence type="ECO:0000256" key="6">
    <source>
        <dbReference type="RuleBase" id="RU362079"/>
    </source>
</evidence>
<dbReference type="Pfam" id="PF02152">
    <property type="entry name" value="FolB"/>
    <property type="match status" value="1"/>
</dbReference>
<evidence type="ECO:0000256" key="2">
    <source>
        <dbReference type="ARBA" id="ARBA00005013"/>
    </source>
</evidence>
<dbReference type="Proteomes" id="UP000783796">
    <property type="component" value="Unassembled WGS sequence"/>
</dbReference>
<dbReference type="PANTHER" id="PTHR42844">
    <property type="entry name" value="DIHYDRONEOPTERIN ALDOLASE 1-RELATED"/>
    <property type="match status" value="1"/>
</dbReference>
<keyword evidence="5 6" id="KW-0456">Lyase</keyword>
<dbReference type="AlphaFoldDB" id="A0A948WWR4"/>
<dbReference type="SUPFAM" id="SSF55620">
    <property type="entry name" value="Tetrahydrobiopterin biosynthesis enzymes-like"/>
    <property type="match status" value="1"/>
</dbReference>
<proteinExistence type="inferred from homology"/>
<comment type="caution">
    <text evidence="8">The sequence shown here is derived from an EMBL/GenBank/DDBJ whole genome shotgun (WGS) entry which is preliminary data.</text>
</comment>
<dbReference type="GO" id="GO:0005737">
    <property type="term" value="C:cytoplasm"/>
    <property type="evidence" value="ECO:0007669"/>
    <property type="project" value="TreeGrafter"/>
</dbReference>
<dbReference type="InterPro" id="IPR006157">
    <property type="entry name" value="FolB_dom"/>
</dbReference>
<dbReference type="InterPro" id="IPR006156">
    <property type="entry name" value="Dihydroneopterin_aldolase"/>
</dbReference>
<dbReference type="SMART" id="SM00905">
    <property type="entry name" value="FolB"/>
    <property type="match status" value="1"/>
</dbReference>
<protein>
    <recommendedName>
        <fullName evidence="6">7,8-dihydroneopterin aldolase</fullName>
        <ecNumber evidence="6">4.1.2.25</ecNumber>
    </recommendedName>
</protein>
<dbReference type="EMBL" id="JAHLFW010000057">
    <property type="protein sequence ID" value="MBU3837960.1"/>
    <property type="molecule type" value="Genomic_DNA"/>
</dbReference>
<dbReference type="Gene3D" id="3.30.1130.10">
    <property type="match status" value="1"/>
</dbReference>
<comment type="function">
    <text evidence="6">Catalyzes the conversion of 7,8-dihydroneopterin to 6-hydroxymethyl-7,8-dihydropterin.</text>
</comment>
<dbReference type="NCBIfam" id="TIGR00526">
    <property type="entry name" value="folB_dom"/>
    <property type="match status" value="1"/>
</dbReference>
<sequence>MKAQSMNIVLNEMKFYSFHGVLPQENTVGAVYRVSLNLETDFSEAAATDNLEGTINYAEVHEAVKEEMSIPVKLLEHLAYRISKRLFADFPTIKSIEITIFKENPPMGADCKDVGIKVKYFR</sequence>
<evidence type="ECO:0000256" key="1">
    <source>
        <dbReference type="ARBA" id="ARBA00001353"/>
    </source>
</evidence>
<comment type="catalytic activity">
    <reaction evidence="1 6">
        <text>7,8-dihydroneopterin = 6-hydroxymethyl-7,8-dihydropterin + glycolaldehyde</text>
        <dbReference type="Rhea" id="RHEA:10540"/>
        <dbReference type="ChEBI" id="CHEBI:17001"/>
        <dbReference type="ChEBI" id="CHEBI:17071"/>
        <dbReference type="ChEBI" id="CHEBI:44841"/>
        <dbReference type="EC" id="4.1.2.25"/>
    </reaction>
</comment>
<dbReference type="InterPro" id="IPR043133">
    <property type="entry name" value="GTP-CH-I_C/QueF"/>
</dbReference>
<gene>
    <name evidence="8" type="primary">folB</name>
    <name evidence="8" type="ORF">H9777_06535</name>
</gene>
<feature type="domain" description="Dihydroneopterin aldolase/epimerase" evidence="7">
    <location>
        <begin position="8"/>
        <end position="120"/>
    </location>
</feature>
<dbReference type="EC" id="4.1.2.25" evidence="6"/>
<dbReference type="PANTHER" id="PTHR42844:SF1">
    <property type="entry name" value="DIHYDRONEOPTERIN ALDOLASE 1-RELATED"/>
    <property type="match status" value="1"/>
</dbReference>
<evidence type="ECO:0000256" key="5">
    <source>
        <dbReference type="ARBA" id="ARBA00023239"/>
    </source>
</evidence>
<evidence type="ECO:0000256" key="4">
    <source>
        <dbReference type="ARBA" id="ARBA00022909"/>
    </source>
</evidence>
<accession>A0A948WWR4</accession>
<comment type="similarity">
    <text evidence="3 6">Belongs to the DHNA family.</text>
</comment>
<reference evidence="8" key="2">
    <citation type="submission" date="2021-04" db="EMBL/GenBank/DDBJ databases">
        <authorList>
            <person name="Gilroy R."/>
        </authorList>
    </citation>
    <scope>NUCLEOTIDE SEQUENCE</scope>
    <source>
        <strain evidence="8">G4-2901</strain>
    </source>
</reference>
<dbReference type="GO" id="GO:0046654">
    <property type="term" value="P:tetrahydrofolate biosynthetic process"/>
    <property type="evidence" value="ECO:0007669"/>
    <property type="project" value="UniProtKB-UniRule"/>
</dbReference>